<feature type="transmembrane region" description="Helical" evidence="1">
    <location>
        <begin position="20"/>
        <end position="38"/>
    </location>
</feature>
<name>A0A9D6Z541_9BACT</name>
<proteinExistence type="predicted"/>
<comment type="caution">
    <text evidence="2">The sequence shown here is derived from an EMBL/GenBank/DDBJ whole genome shotgun (WGS) entry which is preliminary data.</text>
</comment>
<dbReference type="AlphaFoldDB" id="A0A9D6Z541"/>
<reference evidence="2" key="1">
    <citation type="submission" date="2020-07" db="EMBL/GenBank/DDBJ databases">
        <title>Huge and variable diversity of episymbiotic CPR bacteria and DPANN archaea in groundwater ecosystems.</title>
        <authorList>
            <person name="He C.Y."/>
            <person name="Keren R."/>
            <person name="Whittaker M."/>
            <person name="Farag I.F."/>
            <person name="Doudna J."/>
            <person name="Cate J.H.D."/>
            <person name="Banfield J.F."/>
        </authorList>
    </citation>
    <scope>NUCLEOTIDE SEQUENCE</scope>
    <source>
        <strain evidence="2">NC_groundwater_1664_Pr3_B-0.1um_52_9</strain>
    </source>
</reference>
<dbReference type="Proteomes" id="UP000807825">
    <property type="component" value="Unassembled WGS sequence"/>
</dbReference>
<sequence>MKLGERIASINQDLVVWCERVIALALLVGVICFFLATMRTALGLDWGMMATLHEIGQRVLLMTIGLELVRTLISHELASLINLMSFVVARRMLEPQTPFWEVPLGVAAFAALMATRRYLMNGPSENAEVEE</sequence>
<protein>
    <submittedName>
        <fullName evidence="2">Uncharacterized protein</fullName>
    </submittedName>
</protein>
<accession>A0A9D6Z541</accession>
<keyword evidence="1" id="KW-0472">Membrane</keyword>
<dbReference type="EMBL" id="JACRDE010000136">
    <property type="protein sequence ID" value="MBI5248776.1"/>
    <property type="molecule type" value="Genomic_DNA"/>
</dbReference>
<organism evidence="2 3">
    <name type="scientific">Desulfomonile tiedjei</name>
    <dbReference type="NCBI Taxonomy" id="2358"/>
    <lineage>
        <taxon>Bacteria</taxon>
        <taxon>Pseudomonadati</taxon>
        <taxon>Thermodesulfobacteriota</taxon>
        <taxon>Desulfomonilia</taxon>
        <taxon>Desulfomonilales</taxon>
        <taxon>Desulfomonilaceae</taxon>
        <taxon>Desulfomonile</taxon>
    </lineage>
</organism>
<gene>
    <name evidence="2" type="ORF">HY912_04715</name>
</gene>
<evidence type="ECO:0000313" key="2">
    <source>
        <dbReference type="EMBL" id="MBI5248776.1"/>
    </source>
</evidence>
<evidence type="ECO:0000313" key="3">
    <source>
        <dbReference type="Proteomes" id="UP000807825"/>
    </source>
</evidence>
<keyword evidence="1" id="KW-0812">Transmembrane</keyword>
<evidence type="ECO:0000256" key="1">
    <source>
        <dbReference type="SAM" id="Phobius"/>
    </source>
</evidence>
<keyword evidence="1" id="KW-1133">Transmembrane helix</keyword>